<feature type="signal peptide" evidence="1">
    <location>
        <begin position="1"/>
        <end position="22"/>
    </location>
</feature>
<accession>A0A433ULT3</accession>
<comment type="caution">
    <text evidence="3">The sequence shown here is derived from an EMBL/GenBank/DDBJ whole genome shotgun (WGS) entry which is preliminary data.</text>
</comment>
<evidence type="ECO:0000313" key="3">
    <source>
        <dbReference type="EMBL" id="RUS94800.1"/>
    </source>
</evidence>
<dbReference type="InterPro" id="IPR013424">
    <property type="entry name" value="Ice-binding_C"/>
</dbReference>
<name>A0A433ULT3_ANAVA</name>
<dbReference type="AlphaFoldDB" id="A0A433ULT3"/>
<gene>
    <name evidence="3" type="ORF">DSM107003_34770</name>
</gene>
<dbReference type="NCBIfam" id="TIGR02595">
    <property type="entry name" value="PEP_CTERM"/>
    <property type="match status" value="1"/>
</dbReference>
<evidence type="ECO:0000256" key="1">
    <source>
        <dbReference type="SAM" id="SignalP"/>
    </source>
</evidence>
<feature type="chain" id="PRO_5019457375" description="Ice-binding protein C-terminal domain-containing protein" evidence="1">
    <location>
        <begin position="23"/>
        <end position="197"/>
    </location>
</feature>
<evidence type="ECO:0000259" key="2">
    <source>
        <dbReference type="Pfam" id="PF07589"/>
    </source>
</evidence>
<dbReference type="EMBL" id="RSCM01000012">
    <property type="protein sequence ID" value="RUS94800.1"/>
    <property type="molecule type" value="Genomic_DNA"/>
</dbReference>
<organism evidence="3 4">
    <name type="scientific">Trichormus variabilis SAG 1403-4b</name>
    <dbReference type="NCBI Taxonomy" id="447716"/>
    <lineage>
        <taxon>Bacteria</taxon>
        <taxon>Bacillati</taxon>
        <taxon>Cyanobacteriota</taxon>
        <taxon>Cyanophyceae</taxon>
        <taxon>Nostocales</taxon>
        <taxon>Nostocaceae</taxon>
        <taxon>Trichormus</taxon>
    </lineage>
</organism>
<proteinExistence type="predicted"/>
<protein>
    <recommendedName>
        <fullName evidence="2">Ice-binding protein C-terminal domain-containing protein</fullName>
    </recommendedName>
</protein>
<evidence type="ECO:0000313" key="4">
    <source>
        <dbReference type="Proteomes" id="UP000276103"/>
    </source>
</evidence>
<feature type="domain" description="Ice-binding protein C-terminal" evidence="2">
    <location>
        <begin position="167"/>
        <end position="188"/>
    </location>
</feature>
<sequence length="197" mass="20372">MTTKLKPLRQLSFSLLTSTVVAATAIAANPLKSQALTFDFVFDNSPNSTVTAPIVGTGTFSFDGDPGDGTFALTSLANFDFSFNFGATTFTNANIATPISNILAQISTVGSDRFVKFGGSGGGPFIGSIDFLNGSNRLSFQPGFGSLYFNNNGFGTYQGVAQVPTTSVPEPGSVLALLGVGLGALVAQKKKQSMSQV</sequence>
<keyword evidence="4" id="KW-1185">Reference proteome</keyword>
<dbReference type="Proteomes" id="UP000276103">
    <property type="component" value="Unassembled WGS sequence"/>
</dbReference>
<keyword evidence="1" id="KW-0732">Signal</keyword>
<reference evidence="3 4" key="1">
    <citation type="journal article" date="2019" name="Genome Biol. Evol.">
        <title>Day and night: Metabolic profiles and evolutionary relationships of six axenic non-marine cyanobacteria.</title>
        <authorList>
            <person name="Will S.E."/>
            <person name="Henke P."/>
            <person name="Boedeker C."/>
            <person name="Huang S."/>
            <person name="Brinkmann H."/>
            <person name="Rohde M."/>
            <person name="Jarek M."/>
            <person name="Friedl T."/>
            <person name="Seufert S."/>
            <person name="Schumacher M."/>
            <person name="Overmann J."/>
            <person name="Neumann-Schaal M."/>
            <person name="Petersen J."/>
        </authorList>
    </citation>
    <scope>NUCLEOTIDE SEQUENCE [LARGE SCALE GENOMIC DNA]</scope>
    <source>
        <strain evidence="3 4">SAG 1403-4b</strain>
    </source>
</reference>
<dbReference type="Pfam" id="PF07589">
    <property type="entry name" value="PEP-CTERM"/>
    <property type="match status" value="1"/>
</dbReference>
<dbReference type="RefSeq" id="WP_190648893.1">
    <property type="nucleotide sequence ID" value="NZ_RSCM01000012.1"/>
</dbReference>